<organism evidence="1 2">
    <name type="scientific">Thermocatellispora tengchongensis</name>
    <dbReference type="NCBI Taxonomy" id="1073253"/>
    <lineage>
        <taxon>Bacteria</taxon>
        <taxon>Bacillati</taxon>
        <taxon>Actinomycetota</taxon>
        <taxon>Actinomycetes</taxon>
        <taxon>Streptosporangiales</taxon>
        <taxon>Streptosporangiaceae</taxon>
        <taxon>Thermocatellispora</taxon>
    </lineage>
</organism>
<sequence length="55" mass="6053">MRARFPRPWISPASERLTREVVDALAGRLDAIAYPGLTANFDAGGFTEVRFTATL</sequence>
<protein>
    <submittedName>
        <fullName evidence="1">Uncharacterized protein</fullName>
    </submittedName>
</protein>
<keyword evidence="2" id="KW-1185">Reference proteome</keyword>
<gene>
    <name evidence="1" type="ORF">HNP84_004246</name>
</gene>
<evidence type="ECO:0000313" key="2">
    <source>
        <dbReference type="Proteomes" id="UP000578449"/>
    </source>
</evidence>
<dbReference type="RefSeq" id="WP_185051406.1">
    <property type="nucleotide sequence ID" value="NZ_BAABIX010000007.1"/>
</dbReference>
<comment type="caution">
    <text evidence="1">The sequence shown here is derived from an EMBL/GenBank/DDBJ whole genome shotgun (WGS) entry which is preliminary data.</text>
</comment>
<evidence type="ECO:0000313" key="1">
    <source>
        <dbReference type="EMBL" id="MBB5134514.1"/>
    </source>
</evidence>
<accession>A0A840NZZ3</accession>
<dbReference type="Proteomes" id="UP000578449">
    <property type="component" value="Unassembled WGS sequence"/>
</dbReference>
<name>A0A840NZZ3_9ACTN</name>
<dbReference type="AlphaFoldDB" id="A0A840NZZ3"/>
<proteinExistence type="predicted"/>
<reference evidence="1 2" key="1">
    <citation type="submission" date="2020-08" db="EMBL/GenBank/DDBJ databases">
        <title>Genomic Encyclopedia of Type Strains, Phase IV (KMG-IV): sequencing the most valuable type-strain genomes for metagenomic binning, comparative biology and taxonomic classification.</title>
        <authorList>
            <person name="Goeker M."/>
        </authorList>
    </citation>
    <scope>NUCLEOTIDE SEQUENCE [LARGE SCALE GENOMIC DNA]</scope>
    <source>
        <strain evidence="1 2">DSM 45615</strain>
    </source>
</reference>
<dbReference type="EMBL" id="JACHGN010000008">
    <property type="protein sequence ID" value="MBB5134514.1"/>
    <property type="molecule type" value="Genomic_DNA"/>
</dbReference>